<keyword evidence="7" id="KW-1185">Reference proteome</keyword>
<evidence type="ECO:0000256" key="1">
    <source>
        <dbReference type="ARBA" id="ARBA00010164"/>
    </source>
</evidence>
<dbReference type="InterPro" id="IPR012893">
    <property type="entry name" value="HipA-like_C"/>
</dbReference>
<dbReference type="EMBL" id="JABBNB010000006">
    <property type="protein sequence ID" value="NMO01116.1"/>
    <property type="molecule type" value="Genomic_DNA"/>
</dbReference>
<dbReference type="InterPro" id="IPR052028">
    <property type="entry name" value="HipA_Ser/Thr_kinase"/>
</dbReference>
<name>A0A848KQY5_9ACTN</name>
<evidence type="ECO:0000256" key="2">
    <source>
        <dbReference type="ARBA" id="ARBA00022679"/>
    </source>
</evidence>
<dbReference type="InterPro" id="IPR017508">
    <property type="entry name" value="HipA_N1"/>
</dbReference>
<dbReference type="Pfam" id="PF13657">
    <property type="entry name" value="Couple_hipA"/>
    <property type="match status" value="1"/>
</dbReference>
<organism evidence="6 7">
    <name type="scientific">Gordonia asplenii</name>
    <dbReference type="NCBI Taxonomy" id="2725283"/>
    <lineage>
        <taxon>Bacteria</taxon>
        <taxon>Bacillati</taxon>
        <taxon>Actinomycetota</taxon>
        <taxon>Actinomycetes</taxon>
        <taxon>Mycobacteriales</taxon>
        <taxon>Gordoniaceae</taxon>
        <taxon>Gordonia</taxon>
    </lineage>
</organism>
<keyword evidence="2" id="KW-0808">Transferase</keyword>
<dbReference type="PANTHER" id="PTHR37419:SF1">
    <property type="entry name" value="SERINE_THREONINE-PROTEIN KINASE TOXIN HIPA"/>
    <property type="match status" value="1"/>
</dbReference>
<dbReference type="RefSeq" id="WP_170193617.1">
    <property type="nucleotide sequence ID" value="NZ_JABBNB010000006.1"/>
</dbReference>
<evidence type="ECO:0000256" key="3">
    <source>
        <dbReference type="ARBA" id="ARBA00022777"/>
    </source>
</evidence>
<comment type="caution">
    <text evidence="6">The sequence shown here is derived from an EMBL/GenBank/DDBJ whole genome shotgun (WGS) entry which is preliminary data.</text>
</comment>
<dbReference type="NCBIfam" id="TIGR03071">
    <property type="entry name" value="couple_hipA"/>
    <property type="match status" value="1"/>
</dbReference>
<dbReference type="Pfam" id="PF07804">
    <property type="entry name" value="HipA_C"/>
    <property type="match status" value="1"/>
</dbReference>
<feature type="domain" description="HipA N-terminal subdomain 1" evidence="5">
    <location>
        <begin position="15"/>
        <end position="120"/>
    </location>
</feature>
<dbReference type="AlphaFoldDB" id="A0A848KQY5"/>
<sequence length="415" mass="44294">MPIDDYAALKDVPAADVLISGTHAATLTRGQRDTITFRYDPTQLKLAGPVRTHSVSWSLPAGGDATPVVTTAGAVPAFFAGLLPEGVRLGAVVASTKTSIDDHLTLLIAVGSDTIGNVTVVPTGSTPEVVEPAVDVSKEVDFHSLSELLAVSLDVDPVALSGVQPKVSTSRLTSTARSKSGAAILKLGPPQFPRIAENEHFFMTAARACGLRTADTEVVHDTEGRTALLVTRFDRTTNRKGDTHPIAQEDACQVLGLYPAAKYRLKTEQAITGLARACADGGGSAAAATLDLLTTVAFSWLIGNGDLHGKNLSIFAPDDFWQPTPAYDLLTTQPYSGWRDPMAMNLYGRANRLTRTHFIESGVRLGLRARAVERMLTTLVAAFEPWPGRCGEIGFDDAATERLSALLEHRRTTLR</sequence>
<evidence type="ECO:0000259" key="5">
    <source>
        <dbReference type="Pfam" id="PF13657"/>
    </source>
</evidence>
<comment type="similarity">
    <text evidence="1">Belongs to the HipA Ser/Thr kinase family.</text>
</comment>
<dbReference type="GO" id="GO:0004674">
    <property type="term" value="F:protein serine/threonine kinase activity"/>
    <property type="evidence" value="ECO:0007669"/>
    <property type="project" value="TreeGrafter"/>
</dbReference>
<gene>
    <name evidence="6" type="ORF">HH308_07785</name>
</gene>
<dbReference type="Proteomes" id="UP000550729">
    <property type="component" value="Unassembled WGS sequence"/>
</dbReference>
<accession>A0A848KQY5</accession>
<dbReference type="GO" id="GO:0005829">
    <property type="term" value="C:cytosol"/>
    <property type="evidence" value="ECO:0007669"/>
    <property type="project" value="TreeGrafter"/>
</dbReference>
<reference evidence="6 7" key="1">
    <citation type="submission" date="2020-04" db="EMBL/GenBank/DDBJ databases">
        <title>Gordonia sp. nov. TBRC 11910.</title>
        <authorList>
            <person name="Suriyachadkun C."/>
        </authorList>
    </citation>
    <scope>NUCLEOTIDE SEQUENCE [LARGE SCALE GENOMIC DNA]</scope>
    <source>
        <strain evidence="6 7">TBRC 11910</strain>
    </source>
</reference>
<feature type="domain" description="HipA-like C-terminal" evidence="4">
    <location>
        <begin position="159"/>
        <end position="383"/>
    </location>
</feature>
<keyword evidence="3" id="KW-0418">Kinase</keyword>
<evidence type="ECO:0000313" key="7">
    <source>
        <dbReference type="Proteomes" id="UP000550729"/>
    </source>
</evidence>
<protein>
    <submittedName>
        <fullName evidence="6">Type II toxin-antitoxin system HipA family toxin</fullName>
    </submittedName>
</protein>
<dbReference type="PANTHER" id="PTHR37419">
    <property type="entry name" value="SERINE/THREONINE-PROTEIN KINASE TOXIN HIPA"/>
    <property type="match status" value="1"/>
</dbReference>
<evidence type="ECO:0000259" key="4">
    <source>
        <dbReference type="Pfam" id="PF07804"/>
    </source>
</evidence>
<evidence type="ECO:0000313" key="6">
    <source>
        <dbReference type="EMBL" id="NMO01116.1"/>
    </source>
</evidence>
<proteinExistence type="inferred from homology"/>